<evidence type="ECO:0000313" key="2">
    <source>
        <dbReference type="EMBL" id="VDL79543.1"/>
    </source>
</evidence>
<keyword evidence="3" id="KW-1185">Reference proteome</keyword>
<feature type="compositionally biased region" description="Polar residues" evidence="1">
    <location>
        <begin position="53"/>
        <end position="63"/>
    </location>
</feature>
<protein>
    <submittedName>
        <fullName evidence="4">Ovule protein</fullName>
    </submittedName>
</protein>
<dbReference type="EMBL" id="UYSL01021965">
    <property type="protein sequence ID" value="VDL79543.1"/>
    <property type="molecule type" value="Genomic_DNA"/>
</dbReference>
<accession>A0A0N4YGK6</accession>
<evidence type="ECO:0000256" key="1">
    <source>
        <dbReference type="SAM" id="MobiDB-lite"/>
    </source>
</evidence>
<organism evidence="4">
    <name type="scientific">Nippostrongylus brasiliensis</name>
    <name type="common">Rat hookworm</name>
    <dbReference type="NCBI Taxonomy" id="27835"/>
    <lineage>
        <taxon>Eukaryota</taxon>
        <taxon>Metazoa</taxon>
        <taxon>Ecdysozoa</taxon>
        <taxon>Nematoda</taxon>
        <taxon>Chromadorea</taxon>
        <taxon>Rhabditida</taxon>
        <taxon>Rhabditina</taxon>
        <taxon>Rhabditomorpha</taxon>
        <taxon>Strongyloidea</taxon>
        <taxon>Heligmosomidae</taxon>
        <taxon>Nippostrongylus</taxon>
    </lineage>
</organism>
<dbReference type="PROSITE" id="PS51257">
    <property type="entry name" value="PROKAR_LIPOPROTEIN"/>
    <property type="match status" value="1"/>
</dbReference>
<evidence type="ECO:0000313" key="3">
    <source>
        <dbReference type="Proteomes" id="UP000271162"/>
    </source>
</evidence>
<dbReference type="AlphaFoldDB" id="A0A0N4YGK6"/>
<dbReference type="WBParaSite" id="NBR_0001594801-mRNA-1">
    <property type="protein sequence ID" value="NBR_0001594801-mRNA-1"/>
    <property type="gene ID" value="NBR_0001594801"/>
</dbReference>
<name>A0A0N4YGK6_NIPBR</name>
<proteinExistence type="predicted"/>
<evidence type="ECO:0000313" key="4">
    <source>
        <dbReference type="WBParaSite" id="NBR_0001594801-mRNA-1"/>
    </source>
</evidence>
<dbReference type="Proteomes" id="UP000271162">
    <property type="component" value="Unassembled WGS sequence"/>
</dbReference>
<feature type="region of interest" description="Disordered" evidence="1">
    <location>
        <begin position="52"/>
        <end position="86"/>
    </location>
</feature>
<sequence>MKWKSRHHSRQLPSSSYFEIISYTLYTFSAIGCSCTSRRPKRFEHVLLPFPSARSSFPKNSYLENKNHSKRRRNRRSRLENERKPF</sequence>
<gene>
    <name evidence="2" type="ORF">NBR_LOCUS15949</name>
</gene>
<reference evidence="4" key="1">
    <citation type="submission" date="2017-02" db="UniProtKB">
        <authorList>
            <consortium name="WormBaseParasite"/>
        </authorList>
    </citation>
    <scope>IDENTIFICATION</scope>
</reference>
<feature type="compositionally biased region" description="Basic and acidic residues" evidence="1">
    <location>
        <begin position="77"/>
        <end position="86"/>
    </location>
</feature>
<reference evidence="2 3" key="2">
    <citation type="submission" date="2018-11" db="EMBL/GenBank/DDBJ databases">
        <authorList>
            <consortium name="Pathogen Informatics"/>
        </authorList>
    </citation>
    <scope>NUCLEOTIDE SEQUENCE [LARGE SCALE GENOMIC DNA]</scope>
</reference>